<organism evidence="1">
    <name type="scientific">marine metagenome</name>
    <dbReference type="NCBI Taxonomy" id="408172"/>
    <lineage>
        <taxon>unclassified sequences</taxon>
        <taxon>metagenomes</taxon>
        <taxon>ecological metagenomes</taxon>
    </lineage>
</organism>
<dbReference type="AlphaFoldDB" id="A0A382BHT1"/>
<protein>
    <submittedName>
        <fullName evidence="1">Uncharacterized protein</fullName>
    </submittedName>
</protein>
<evidence type="ECO:0000313" key="1">
    <source>
        <dbReference type="EMBL" id="SVB13355.1"/>
    </source>
</evidence>
<reference evidence="1" key="1">
    <citation type="submission" date="2018-05" db="EMBL/GenBank/DDBJ databases">
        <authorList>
            <person name="Lanie J.A."/>
            <person name="Ng W.-L."/>
            <person name="Kazmierczak K.M."/>
            <person name="Andrzejewski T.M."/>
            <person name="Davidsen T.M."/>
            <person name="Wayne K.J."/>
            <person name="Tettelin H."/>
            <person name="Glass J.I."/>
            <person name="Rusch D."/>
            <person name="Podicherti R."/>
            <person name="Tsui H.-C.T."/>
            <person name="Winkler M.E."/>
        </authorList>
    </citation>
    <scope>NUCLEOTIDE SEQUENCE</scope>
</reference>
<proteinExistence type="predicted"/>
<sequence length="46" mass="5389">MKWNVFKIRPVPVDPLDGLVSEGDLELPNLWVNLPIYLPVTSWQWI</sequence>
<dbReference type="EMBL" id="UINC01029876">
    <property type="protein sequence ID" value="SVB13355.1"/>
    <property type="molecule type" value="Genomic_DNA"/>
</dbReference>
<name>A0A382BHT1_9ZZZZ</name>
<gene>
    <name evidence="1" type="ORF">METZ01_LOCUS166209</name>
</gene>
<accession>A0A382BHT1</accession>